<dbReference type="SUPFAM" id="SSF51182">
    <property type="entry name" value="RmlC-like cupins"/>
    <property type="match status" value="1"/>
</dbReference>
<sequence>MSTTATIGPAQHRPIAFRSRGLSHGYITRLMSPSDLGRILKPFVFLDLFDNRGDNFPTFGLHPHSGLATLTYVAEGTVRYEDTNNATGILGAGGVEWMRAGKGVWHAGGSGDPGHTRGFQLWIALPPELELGPSESIYQSAADIPRIGPARLLLGEHDGAKNSIAAPAAINYLAVTLKAGEHWCYQPPSGHSVLWLAMGKGRVSIPGPDVLEPGEIIAFEPGEAPVDFLTTEDAEFVIGSAAPHPYDLVLGHYSVHTSAQALMVGEAEIQHIRRRLVEQGRL</sequence>
<dbReference type="InterPro" id="IPR014710">
    <property type="entry name" value="RmlC-like_jellyroll"/>
</dbReference>
<dbReference type="InterPro" id="IPR003829">
    <property type="entry name" value="Pirin_N_dom"/>
</dbReference>
<proteinExistence type="inferred from homology"/>
<organism evidence="4 5">
    <name type="scientific">Paraburkholderia silviterrae</name>
    <dbReference type="NCBI Taxonomy" id="2528715"/>
    <lineage>
        <taxon>Bacteria</taxon>
        <taxon>Pseudomonadati</taxon>
        <taxon>Pseudomonadota</taxon>
        <taxon>Betaproteobacteria</taxon>
        <taxon>Burkholderiales</taxon>
        <taxon>Burkholderiaceae</taxon>
        <taxon>Paraburkholderia</taxon>
    </lineage>
</organism>
<dbReference type="RefSeq" id="WP_133193022.1">
    <property type="nucleotide sequence ID" value="NZ_JBHUCW010000015.1"/>
</dbReference>
<evidence type="ECO:0000313" key="5">
    <source>
        <dbReference type="Proteomes" id="UP000295722"/>
    </source>
</evidence>
<feature type="domain" description="Pirin N-terminal" evidence="3">
    <location>
        <begin position="37"/>
        <end position="123"/>
    </location>
</feature>
<dbReference type="PANTHER" id="PTHR13903:SF8">
    <property type="entry name" value="PIRIN"/>
    <property type="match status" value="1"/>
</dbReference>
<protein>
    <submittedName>
        <fullName evidence="4">Pirin family protein</fullName>
    </submittedName>
</protein>
<dbReference type="EMBL" id="SMRP01000001">
    <property type="protein sequence ID" value="TDG25970.1"/>
    <property type="molecule type" value="Genomic_DNA"/>
</dbReference>
<name>A0A4R5MGS4_9BURK</name>
<evidence type="ECO:0000256" key="1">
    <source>
        <dbReference type="ARBA" id="ARBA00008416"/>
    </source>
</evidence>
<comment type="caution">
    <text evidence="4">The sequence shown here is derived from an EMBL/GenBank/DDBJ whole genome shotgun (WGS) entry which is preliminary data.</text>
</comment>
<gene>
    <name evidence="4" type="ORF">EYW47_00985</name>
</gene>
<reference evidence="4 5" key="1">
    <citation type="submission" date="2019-03" db="EMBL/GenBank/DDBJ databases">
        <title>Paraburkholderia sp. 4M-K11, isolated from subtropical forest soil.</title>
        <authorList>
            <person name="Gao Z.-H."/>
            <person name="Qiu L.-H."/>
        </authorList>
    </citation>
    <scope>NUCLEOTIDE SEQUENCE [LARGE SCALE GENOMIC DNA]</scope>
    <source>
        <strain evidence="4 5">4M-K11</strain>
    </source>
</reference>
<dbReference type="OrthoDB" id="321327at2"/>
<evidence type="ECO:0000256" key="2">
    <source>
        <dbReference type="RuleBase" id="RU003457"/>
    </source>
</evidence>
<dbReference type="InterPro" id="IPR012093">
    <property type="entry name" value="Pirin"/>
</dbReference>
<evidence type="ECO:0000313" key="4">
    <source>
        <dbReference type="EMBL" id="TDG25970.1"/>
    </source>
</evidence>
<dbReference type="Proteomes" id="UP000295722">
    <property type="component" value="Unassembled WGS sequence"/>
</dbReference>
<accession>A0A4R5MGS4</accession>
<dbReference type="AlphaFoldDB" id="A0A4R5MGS4"/>
<evidence type="ECO:0000259" key="3">
    <source>
        <dbReference type="Pfam" id="PF02678"/>
    </source>
</evidence>
<dbReference type="InterPro" id="IPR011051">
    <property type="entry name" value="RmlC_Cupin_sf"/>
</dbReference>
<dbReference type="Gene3D" id="2.60.120.10">
    <property type="entry name" value="Jelly Rolls"/>
    <property type="match status" value="1"/>
</dbReference>
<dbReference type="PIRSF" id="PIRSF006232">
    <property type="entry name" value="Pirin"/>
    <property type="match status" value="1"/>
</dbReference>
<keyword evidence="5" id="KW-1185">Reference proteome</keyword>
<comment type="similarity">
    <text evidence="1 2">Belongs to the pirin family.</text>
</comment>
<dbReference type="PANTHER" id="PTHR13903">
    <property type="entry name" value="PIRIN-RELATED"/>
    <property type="match status" value="1"/>
</dbReference>
<dbReference type="Pfam" id="PF02678">
    <property type="entry name" value="Pirin"/>
    <property type="match status" value="1"/>
</dbReference>